<dbReference type="GO" id="GO:0006629">
    <property type="term" value="P:lipid metabolic process"/>
    <property type="evidence" value="ECO:0007669"/>
    <property type="project" value="UniProtKB-KW"/>
</dbReference>
<dbReference type="PANTHER" id="PTHR46020:SF4">
    <property type="entry name" value="OS04G0650200 PROTEIN"/>
    <property type="match status" value="1"/>
</dbReference>
<proteinExistence type="inferred from homology"/>
<dbReference type="SUPFAM" id="SSF52266">
    <property type="entry name" value="SGNH hydrolase"/>
    <property type="match status" value="1"/>
</dbReference>
<evidence type="ECO:0000313" key="4">
    <source>
        <dbReference type="Proteomes" id="UP000228380"/>
    </source>
</evidence>
<dbReference type="AlphaFoldDB" id="A0A8B8IZL4"/>
<name>A0A8B8IZL4_PHODC</name>
<dbReference type="GO" id="GO:0016788">
    <property type="term" value="F:hydrolase activity, acting on ester bonds"/>
    <property type="evidence" value="ECO:0007669"/>
    <property type="project" value="InterPro"/>
</dbReference>
<accession>A0A8B8IZL4</accession>
<reference evidence="5" key="2">
    <citation type="submission" date="2025-08" db="UniProtKB">
        <authorList>
            <consortium name="RefSeq"/>
        </authorList>
    </citation>
    <scope>IDENTIFICATION</scope>
    <source>
        <tissue evidence="5">Young leaves</tissue>
    </source>
</reference>
<protein>
    <submittedName>
        <fullName evidence="5">GDSL esterase/lipase At5g03610-like</fullName>
    </submittedName>
</protein>
<dbReference type="Pfam" id="PF00657">
    <property type="entry name" value="Lipase_GDSL"/>
    <property type="match status" value="1"/>
</dbReference>
<organism evidence="4 5">
    <name type="scientific">Phoenix dactylifera</name>
    <name type="common">Date palm</name>
    <dbReference type="NCBI Taxonomy" id="42345"/>
    <lineage>
        <taxon>Eukaryota</taxon>
        <taxon>Viridiplantae</taxon>
        <taxon>Streptophyta</taxon>
        <taxon>Embryophyta</taxon>
        <taxon>Tracheophyta</taxon>
        <taxon>Spermatophyta</taxon>
        <taxon>Magnoliopsida</taxon>
        <taxon>Liliopsida</taxon>
        <taxon>Arecaceae</taxon>
        <taxon>Coryphoideae</taxon>
        <taxon>Phoeniceae</taxon>
        <taxon>Phoenix</taxon>
    </lineage>
</organism>
<comment type="similarity">
    <text evidence="1">Belongs to the 'GDSL' lipolytic enzyme family.</text>
</comment>
<gene>
    <name evidence="5" type="primary">LOC103696250</name>
</gene>
<keyword evidence="3" id="KW-0443">Lipid metabolism</keyword>
<evidence type="ECO:0000313" key="5">
    <source>
        <dbReference type="RefSeq" id="XP_026656616.2"/>
    </source>
</evidence>
<dbReference type="OrthoDB" id="1600564at2759"/>
<dbReference type="GeneID" id="103696250"/>
<evidence type="ECO:0000256" key="1">
    <source>
        <dbReference type="ARBA" id="ARBA00008668"/>
    </source>
</evidence>
<evidence type="ECO:0000256" key="2">
    <source>
        <dbReference type="ARBA" id="ARBA00022801"/>
    </source>
</evidence>
<dbReference type="Proteomes" id="UP000228380">
    <property type="component" value="Chromosome 8"/>
</dbReference>
<sequence length="444" mass="50177">MRSFSLGHNNIKTSPGSLHQQNKRLEALERRIRCTSCYFQAVKLTENNIRYFRSPPCVISGYRYSLLGLLPSLHPPTPISLFSLHLCILFSSMEKVSKFLFFLSLVLIARTEMNGCSETEERRSSRHHPRKLFVFGDSYADTGNIGNLGREITREWYEPYGMTFPKRPAGRFSDGRILTDYVASFLGIRSPVPHKDRRVAYKLFPYGMNFALGGTGVFDTGNGQSNLSVQISTFQEQIDAGIFSKCDIKSSVALVSVAGNDYVRYDDIHGATGIFDFIDLVTEQLALDLKRIHDLGVSKVVVTKLHPVGCSPFLTRKYNYTKCSTEGNLGANIHNQWLGVAIKNISSEEDVTKTFHMLDLNTAFSSLLNQVEGAKKFKHVHRPCCESKTNETNCGNLDTKGIKQYTLCHDPNSYFYWDDVHPTQAAWAAVFKYLKPELRQFLSL</sequence>
<evidence type="ECO:0000256" key="3">
    <source>
        <dbReference type="ARBA" id="ARBA00023098"/>
    </source>
</evidence>
<dbReference type="InterPro" id="IPR001087">
    <property type="entry name" value="GDSL"/>
</dbReference>
<keyword evidence="4" id="KW-1185">Reference proteome</keyword>
<keyword evidence="2" id="KW-0378">Hydrolase</keyword>
<reference evidence="4" key="1">
    <citation type="journal article" date="2019" name="Nat. Commun.">
        <title>Genome-wide association mapping of date palm fruit traits.</title>
        <authorList>
            <person name="Hazzouri K.M."/>
            <person name="Gros-Balthazard M."/>
            <person name="Flowers J.M."/>
            <person name="Copetti D."/>
            <person name="Lemansour A."/>
            <person name="Lebrun M."/>
            <person name="Masmoudi K."/>
            <person name="Ferrand S."/>
            <person name="Dhar M.I."/>
            <person name="Fresquez Z.A."/>
            <person name="Rosas U."/>
            <person name="Zhang J."/>
            <person name="Talag J."/>
            <person name="Lee S."/>
            <person name="Kudrna D."/>
            <person name="Powell R.F."/>
            <person name="Leitch I.J."/>
            <person name="Krueger R.R."/>
            <person name="Wing R.A."/>
            <person name="Amiri K.M.A."/>
            <person name="Purugganan M.D."/>
        </authorList>
    </citation>
    <scope>NUCLEOTIDE SEQUENCE [LARGE SCALE GENOMIC DNA]</scope>
    <source>
        <strain evidence="4">cv. Khalas</strain>
    </source>
</reference>
<dbReference type="RefSeq" id="XP_026656616.2">
    <property type="nucleotide sequence ID" value="XM_026800815.2"/>
</dbReference>
<dbReference type="PANTHER" id="PTHR46020">
    <property type="entry name" value="OSJNBB0059K02.9 PROTEIN"/>
    <property type="match status" value="1"/>
</dbReference>
<dbReference type="Gene3D" id="3.40.50.1110">
    <property type="entry name" value="SGNH hydrolase"/>
    <property type="match status" value="1"/>
</dbReference>
<dbReference type="InterPro" id="IPR036514">
    <property type="entry name" value="SGNH_hydro_sf"/>
</dbReference>
<dbReference type="KEGG" id="pda:103696250"/>